<evidence type="ECO:0000256" key="3">
    <source>
        <dbReference type="ARBA" id="ARBA00022679"/>
    </source>
</evidence>
<proteinExistence type="predicted"/>
<evidence type="ECO:0000256" key="1">
    <source>
        <dbReference type="ARBA" id="ARBA00012513"/>
    </source>
</evidence>
<dbReference type="SUPFAM" id="SSF56112">
    <property type="entry name" value="Protein kinase-like (PK-like)"/>
    <property type="match status" value="1"/>
</dbReference>
<organism evidence="12 13">
    <name type="scientific">Ktedonobacter robiniae</name>
    <dbReference type="NCBI Taxonomy" id="2778365"/>
    <lineage>
        <taxon>Bacteria</taxon>
        <taxon>Bacillati</taxon>
        <taxon>Chloroflexota</taxon>
        <taxon>Ktedonobacteria</taxon>
        <taxon>Ktedonobacterales</taxon>
        <taxon>Ktedonobacteraceae</taxon>
        <taxon>Ktedonobacter</taxon>
    </lineage>
</organism>
<dbReference type="PANTHER" id="PTHR24363">
    <property type="entry name" value="SERINE/THREONINE PROTEIN KINASE"/>
    <property type="match status" value="1"/>
</dbReference>
<dbReference type="Gene3D" id="1.25.40.10">
    <property type="entry name" value="Tetratricopeptide repeat domain"/>
    <property type="match status" value="2"/>
</dbReference>
<comment type="catalytic activity">
    <reaction evidence="7">
        <text>L-threonyl-[protein] + ATP = O-phospho-L-threonyl-[protein] + ADP + H(+)</text>
        <dbReference type="Rhea" id="RHEA:46608"/>
        <dbReference type="Rhea" id="RHEA-COMP:11060"/>
        <dbReference type="Rhea" id="RHEA-COMP:11605"/>
        <dbReference type="ChEBI" id="CHEBI:15378"/>
        <dbReference type="ChEBI" id="CHEBI:30013"/>
        <dbReference type="ChEBI" id="CHEBI:30616"/>
        <dbReference type="ChEBI" id="CHEBI:61977"/>
        <dbReference type="ChEBI" id="CHEBI:456216"/>
        <dbReference type="EC" id="2.7.11.1"/>
    </reaction>
</comment>
<dbReference type="PROSITE" id="PS50011">
    <property type="entry name" value="PROTEIN_KINASE_DOM"/>
    <property type="match status" value="1"/>
</dbReference>
<dbReference type="PROSITE" id="PS00107">
    <property type="entry name" value="PROTEIN_KINASE_ATP"/>
    <property type="match status" value="1"/>
</dbReference>
<evidence type="ECO:0000256" key="6">
    <source>
        <dbReference type="ARBA" id="ARBA00022840"/>
    </source>
</evidence>
<evidence type="ECO:0000256" key="10">
    <source>
        <dbReference type="PROSITE-ProRule" id="PRU10141"/>
    </source>
</evidence>
<dbReference type="PROSITE" id="PS00108">
    <property type="entry name" value="PROTEIN_KINASE_ST"/>
    <property type="match status" value="1"/>
</dbReference>
<feature type="repeat" description="TPR" evidence="9">
    <location>
        <begin position="346"/>
        <end position="379"/>
    </location>
</feature>
<dbReference type="InterPro" id="IPR011990">
    <property type="entry name" value="TPR-like_helical_dom_sf"/>
</dbReference>
<evidence type="ECO:0000256" key="9">
    <source>
        <dbReference type="PROSITE-ProRule" id="PRU00339"/>
    </source>
</evidence>
<dbReference type="InterPro" id="IPR019734">
    <property type="entry name" value="TPR_rpt"/>
</dbReference>
<evidence type="ECO:0000256" key="2">
    <source>
        <dbReference type="ARBA" id="ARBA00022527"/>
    </source>
</evidence>
<sequence length="597" mass="66690">MVSAPQTDPLSRLSVGQVLNSKYKIVKEIGAGGMGAVFLAEDTVLKRQVVIKALLSEDDPDMVEQSVKEREFLAAIKHANIVSIYDFITMNRKGYIVMEYVHGQTLEDLLLARGKPLPVAEAIGYILDILPAFTYLAKLDLVYCDFKPQNMMVELLKDGNQVVKLIDMGTVIKYEPRPKDVYGTHGFYAPEAVKHPSSQTDLYSICRTLAYLVSLMDLANPMFGMPIVENYRIFRDYPALYRLLVKGTHSKPEQRFQSADELADQLRGVLRQIVGGKASEPIASRLFAPGILTTTGKLGFRGEAALDERDPVIDTLRYGDQALRAGNYVGARGFYNQATRNNQRSLDAHLRLAEVYIDQGEYSLALSEVTLAQHLSPSHWKLSWYTGRLLEAQERYTEAAAQYRELIAELPGELPPQLALARVNNRMQQHQAAVDLYSAVLKADPASTEAVLGATDSLMKLQRWSDAATLLGGVNEAAARYIESQLLLINIYIQHMQPVDEKNVQKATTVVTALEGRTEDSRYFLARGHVYRTAWELAKRGALAKGASLPGVSACSPRVLGSAAEHGYKEYLRRASHPADREQVVKYRLQVAPWRWW</sequence>
<reference evidence="12 13" key="1">
    <citation type="journal article" date="2021" name="Int. J. Syst. Evol. Microbiol.">
        <title>Reticulibacter mediterranei gen. nov., sp. nov., within the new family Reticulibacteraceae fam. nov., and Ktedonospora formicarum gen. nov., sp. nov., Ktedonobacter robiniae sp. nov., Dictyobacter formicarum sp. nov. and Dictyobacter arantiisoli sp. nov., belonging to the class Ktedonobacteria.</title>
        <authorList>
            <person name="Yabe S."/>
            <person name="Zheng Y."/>
            <person name="Wang C.M."/>
            <person name="Sakai Y."/>
            <person name="Abe K."/>
            <person name="Yokota A."/>
            <person name="Donadio S."/>
            <person name="Cavaletti L."/>
            <person name="Monciardini P."/>
        </authorList>
    </citation>
    <scope>NUCLEOTIDE SEQUENCE [LARGE SCALE GENOMIC DNA]</scope>
    <source>
        <strain evidence="12 13">SOSP1-30</strain>
    </source>
</reference>
<gene>
    <name evidence="12" type="ORF">KSB_19660</name>
</gene>
<dbReference type="SUPFAM" id="SSF48452">
    <property type="entry name" value="TPR-like"/>
    <property type="match status" value="1"/>
</dbReference>
<evidence type="ECO:0000256" key="5">
    <source>
        <dbReference type="ARBA" id="ARBA00022777"/>
    </source>
</evidence>
<dbReference type="CDD" id="cd14014">
    <property type="entry name" value="STKc_PknB_like"/>
    <property type="match status" value="1"/>
</dbReference>
<evidence type="ECO:0000259" key="11">
    <source>
        <dbReference type="PROSITE" id="PS50011"/>
    </source>
</evidence>
<dbReference type="PANTHER" id="PTHR24363:SF0">
    <property type="entry name" value="SERINE_THREONINE KINASE LIKE DOMAIN CONTAINING 1"/>
    <property type="match status" value="1"/>
</dbReference>
<dbReference type="EMBL" id="BNJG01000001">
    <property type="protein sequence ID" value="GHO53491.1"/>
    <property type="molecule type" value="Genomic_DNA"/>
</dbReference>
<evidence type="ECO:0000313" key="13">
    <source>
        <dbReference type="Proteomes" id="UP000654345"/>
    </source>
</evidence>
<dbReference type="InterPro" id="IPR031636">
    <property type="entry name" value="PknG_TPR"/>
</dbReference>
<dbReference type="Proteomes" id="UP000654345">
    <property type="component" value="Unassembled WGS sequence"/>
</dbReference>
<keyword evidence="13" id="KW-1185">Reference proteome</keyword>
<keyword evidence="6 10" id="KW-0067">ATP-binding</keyword>
<dbReference type="EC" id="2.7.11.1" evidence="1"/>
<dbReference type="PROSITE" id="PS50005">
    <property type="entry name" value="TPR"/>
    <property type="match status" value="1"/>
</dbReference>
<dbReference type="InterPro" id="IPR008271">
    <property type="entry name" value="Ser/Thr_kinase_AS"/>
</dbReference>
<comment type="caution">
    <text evidence="12">The sequence shown here is derived from an EMBL/GenBank/DDBJ whole genome shotgun (WGS) entry which is preliminary data.</text>
</comment>
<evidence type="ECO:0000256" key="7">
    <source>
        <dbReference type="ARBA" id="ARBA00047899"/>
    </source>
</evidence>
<evidence type="ECO:0000256" key="4">
    <source>
        <dbReference type="ARBA" id="ARBA00022741"/>
    </source>
</evidence>
<keyword evidence="9" id="KW-0802">TPR repeat</keyword>
<feature type="binding site" evidence="10">
    <location>
        <position position="52"/>
    </location>
    <ligand>
        <name>ATP</name>
        <dbReference type="ChEBI" id="CHEBI:30616"/>
    </ligand>
</feature>
<dbReference type="Gene3D" id="1.10.510.10">
    <property type="entry name" value="Transferase(Phosphotransferase) domain 1"/>
    <property type="match status" value="1"/>
</dbReference>
<feature type="domain" description="Protein kinase" evidence="11">
    <location>
        <begin position="23"/>
        <end position="292"/>
    </location>
</feature>
<keyword evidence="2" id="KW-0723">Serine/threonine-protein kinase</keyword>
<evidence type="ECO:0000256" key="8">
    <source>
        <dbReference type="ARBA" id="ARBA00048679"/>
    </source>
</evidence>
<keyword evidence="4 10" id="KW-0547">Nucleotide-binding</keyword>
<protein>
    <recommendedName>
        <fullName evidence="1">non-specific serine/threonine protein kinase</fullName>
        <ecNumber evidence="1">2.7.11.1</ecNumber>
    </recommendedName>
</protein>
<evidence type="ECO:0000313" key="12">
    <source>
        <dbReference type="EMBL" id="GHO53491.1"/>
    </source>
</evidence>
<accession>A0ABQ3ULE9</accession>
<dbReference type="Pfam" id="PF00069">
    <property type="entry name" value="Pkinase"/>
    <property type="match status" value="1"/>
</dbReference>
<dbReference type="Gene3D" id="3.30.200.20">
    <property type="entry name" value="Phosphorylase Kinase, domain 1"/>
    <property type="match status" value="1"/>
</dbReference>
<dbReference type="InterPro" id="IPR011009">
    <property type="entry name" value="Kinase-like_dom_sf"/>
</dbReference>
<dbReference type="InterPro" id="IPR017441">
    <property type="entry name" value="Protein_kinase_ATP_BS"/>
</dbReference>
<name>A0ABQ3ULE9_9CHLR</name>
<dbReference type="Pfam" id="PF16918">
    <property type="entry name" value="PknG_TPR"/>
    <property type="match status" value="1"/>
</dbReference>
<comment type="catalytic activity">
    <reaction evidence="8">
        <text>L-seryl-[protein] + ATP = O-phospho-L-seryl-[protein] + ADP + H(+)</text>
        <dbReference type="Rhea" id="RHEA:17989"/>
        <dbReference type="Rhea" id="RHEA-COMP:9863"/>
        <dbReference type="Rhea" id="RHEA-COMP:11604"/>
        <dbReference type="ChEBI" id="CHEBI:15378"/>
        <dbReference type="ChEBI" id="CHEBI:29999"/>
        <dbReference type="ChEBI" id="CHEBI:30616"/>
        <dbReference type="ChEBI" id="CHEBI:83421"/>
        <dbReference type="ChEBI" id="CHEBI:456216"/>
        <dbReference type="EC" id="2.7.11.1"/>
    </reaction>
</comment>
<keyword evidence="3" id="KW-0808">Transferase</keyword>
<dbReference type="InterPro" id="IPR000719">
    <property type="entry name" value="Prot_kinase_dom"/>
</dbReference>
<keyword evidence="5" id="KW-0418">Kinase</keyword>